<sequence>MTDTDPVLRALAHPLRLRMLSLMWPGPMSAAELARELDISHALASQHLRRLDAVGLVELAEERTRRGGRERRYRTVQGTPLSDQHEGTPMLAETMAHTLRERARRRAEGSEGVTVDAELWVDPQTWDNVRRRLVELATELHEAARPPHTPGTVPLGVSVMAFPLRDGTHPDG</sequence>
<dbReference type="PANTHER" id="PTHR43132">
    <property type="entry name" value="ARSENICAL RESISTANCE OPERON REPRESSOR ARSR-RELATED"/>
    <property type="match status" value="1"/>
</dbReference>
<dbReference type="InterPro" id="IPR036390">
    <property type="entry name" value="WH_DNA-bd_sf"/>
</dbReference>
<dbReference type="Pfam" id="PF12840">
    <property type="entry name" value="HTH_20"/>
    <property type="match status" value="1"/>
</dbReference>
<keyword evidence="1" id="KW-0805">Transcription regulation</keyword>
<protein>
    <submittedName>
        <fullName evidence="5">Winged helix-turn-helix domain-containing protein</fullName>
    </submittedName>
</protein>
<dbReference type="InterPro" id="IPR001845">
    <property type="entry name" value="HTH_ArsR_DNA-bd_dom"/>
</dbReference>
<feature type="domain" description="HTH arsR-type" evidence="4">
    <location>
        <begin position="1"/>
        <end position="102"/>
    </location>
</feature>
<name>A0AAU3I8S4_9ACTN</name>
<dbReference type="CDD" id="cd00090">
    <property type="entry name" value="HTH_ARSR"/>
    <property type="match status" value="1"/>
</dbReference>
<dbReference type="Gene3D" id="1.10.10.10">
    <property type="entry name" value="Winged helix-like DNA-binding domain superfamily/Winged helix DNA-binding domain"/>
    <property type="match status" value="1"/>
</dbReference>
<dbReference type="GO" id="GO:0003700">
    <property type="term" value="F:DNA-binding transcription factor activity"/>
    <property type="evidence" value="ECO:0007669"/>
    <property type="project" value="InterPro"/>
</dbReference>
<accession>A0AAU3I8S4</accession>
<dbReference type="SMART" id="SM00418">
    <property type="entry name" value="HTH_ARSR"/>
    <property type="match status" value="1"/>
</dbReference>
<organism evidence="5">
    <name type="scientific">Streptomyces sp. NBC_01393</name>
    <dbReference type="NCBI Taxonomy" id="2903851"/>
    <lineage>
        <taxon>Bacteria</taxon>
        <taxon>Bacillati</taxon>
        <taxon>Actinomycetota</taxon>
        <taxon>Actinomycetes</taxon>
        <taxon>Kitasatosporales</taxon>
        <taxon>Streptomycetaceae</taxon>
        <taxon>Streptomyces</taxon>
    </lineage>
</organism>
<evidence type="ECO:0000259" key="4">
    <source>
        <dbReference type="PROSITE" id="PS50987"/>
    </source>
</evidence>
<dbReference type="GO" id="GO:0003677">
    <property type="term" value="F:DNA binding"/>
    <property type="evidence" value="ECO:0007669"/>
    <property type="project" value="UniProtKB-KW"/>
</dbReference>
<evidence type="ECO:0000313" key="5">
    <source>
        <dbReference type="EMBL" id="WTZ14114.1"/>
    </source>
</evidence>
<keyword evidence="2" id="KW-0238">DNA-binding</keyword>
<dbReference type="PANTHER" id="PTHR43132:SF2">
    <property type="entry name" value="ARSENICAL RESISTANCE OPERON REPRESSOR ARSR-RELATED"/>
    <property type="match status" value="1"/>
</dbReference>
<dbReference type="EMBL" id="CP109546">
    <property type="protein sequence ID" value="WTZ14114.1"/>
    <property type="molecule type" value="Genomic_DNA"/>
</dbReference>
<reference evidence="5" key="1">
    <citation type="submission" date="2022-10" db="EMBL/GenBank/DDBJ databases">
        <title>The complete genomes of actinobacterial strains from the NBC collection.</title>
        <authorList>
            <person name="Joergensen T.S."/>
            <person name="Alvarez Arevalo M."/>
            <person name="Sterndorff E.B."/>
            <person name="Faurdal D."/>
            <person name="Vuksanovic O."/>
            <person name="Mourched A.-S."/>
            <person name="Charusanti P."/>
            <person name="Shaw S."/>
            <person name="Blin K."/>
            <person name="Weber T."/>
        </authorList>
    </citation>
    <scope>NUCLEOTIDE SEQUENCE</scope>
    <source>
        <strain evidence="5">NBC_01393</strain>
    </source>
</reference>
<keyword evidence="3" id="KW-0804">Transcription</keyword>
<dbReference type="InterPro" id="IPR036388">
    <property type="entry name" value="WH-like_DNA-bd_sf"/>
</dbReference>
<dbReference type="InterPro" id="IPR011991">
    <property type="entry name" value="ArsR-like_HTH"/>
</dbReference>
<dbReference type="AlphaFoldDB" id="A0AAU3I8S4"/>
<dbReference type="SUPFAM" id="SSF46785">
    <property type="entry name" value="Winged helix' DNA-binding domain"/>
    <property type="match status" value="1"/>
</dbReference>
<evidence type="ECO:0000256" key="3">
    <source>
        <dbReference type="ARBA" id="ARBA00023163"/>
    </source>
</evidence>
<gene>
    <name evidence="5" type="ORF">OG699_42850</name>
</gene>
<evidence type="ECO:0000256" key="1">
    <source>
        <dbReference type="ARBA" id="ARBA00023015"/>
    </source>
</evidence>
<proteinExistence type="predicted"/>
<evidence type="ECO:0000256" key="2">
    <source>
        <dbReference type="ARBA" id="ARBA00023125"/>
    </source>
</evidence>
<dbReference type="InterPro" id="IPR051011">
    <property type="entry name" value="Metal_resp_trans_reg"/>
</dbReference>
<dbReference type="PROSITE" id="PS50987">
    <property type="entry name" value="HTH_ARSR_2"/>
    <property type="match status" value="1"/>
</dbReference>